<dbReference type="PANTHER" id="PTHR43004:SF19">
    <property type="entry name" value="BINDING MONOOXYGENASE, PUTATIVE (JCVI)-RELATED"/>
    <property type="match status" value="1"/>
</dbReference>
<proteinExistence type="predicted"/>
<dbReference type="Gene3D" id="3.40.30.120">
    <property type="match status" value="1"/>
</dbReference>
<gene>
    <name evidence="5" type="ORF">GSF22_32435</name>
</gene>
<keyword evidence="6" id="KW-1185">Reference proteome</keyword>
<keyword evidence="2" id="KW-0285">Flavoprotein</keyword>
<name>A0ABS3W1J8_MICEH</name>
<accession>A0ABS3W1J8</accession>
<dbReference type="InterPro" id="IPR036188">
    <property type="entry name" value="FAD/NAD-bd_sf"/>
</dbReference>
<dbReference type="Gene3D" id="3.50.50.60">
    <property type="entry name" value="FAD/NAD(P)-binding domain"/>
    <property type="match status" value="1"/>
</dbReference>
<evidence type="ECO:0000256" key="2">
    <source>
        <dbReference type="ARBA" id="ARBA00022630"/>
    </source>
</evidence>
<dbReference type="PRINTS" id="PR00420">
    <property type="entry name" value="RNGMNOXGNASE"/>
</dbReference>
<dbReference type="Pfam" id="PF01494">
    <property type="entry name" value="FAD_binding_3"/>
    <property type="match status" value="1"/>
</dbReference>
<dbReference type="PANTHER" id="PTHR43004">
    <property type="entry name" value="TRK SYSTEM POTASSIUM UPTAKE PROTEIN"/>
    <property type="match status" value="1"/>
</dbReference>
<dbReference type="InterPro" id="IPR002938">
    <property type="entry name" value="FAD-bd"/>
</dbReference>
<reference evidence="5 6" key="1">
    <citation type="submission" date="2019-12" db="EMBL/GenBank/DDBJ databases">
        <title>Whole genome sequencing of endophytic Actinobacterium Micromonospora sp. MPMI6T.</title>
        <authorList>
            <person name="Evv R."/>
            <person name="Podile A.R."/>
        </authorList>
    </citation>
    <scope>NUCLEOTIDE SEQUENCE [LARGE SCALE GENOMIC DNA]</scope>
    <source>
        <strain evidence="5 6">MPMI6</strain>
    </source>
</reference>
<evidence type="ECO:0000313" key="5">
    <source>
        <dbReference type="EMBL" id="MBO4210667.1"/>
    </source>
</evidence>
<feature type="domain" description="FAD-binding" evidence="4">
    <location>
        <begin position="21"/>
        <end position="353"/>
    </location>
</feature>
<evidence type="ECO:0000259" key="4">
    <source>
        <dbReference type="Pfam" id="PF01494"/>
    </source>
</evidence>
<dbReference type="Gene3D" id="3.30.70.2450">
    <property type="match status" value="1"/>
</dbReference>
<evidence type="ECO:0000313" key="6">
    <source>
        <dbReference type="Proteomes" id="UP000823521"/>
    </source>
</evidence>
<evidence type="ECO:0000256" key="3">
    <source>
        <dbReference type="ARBA" id="ARBA00022827"/>
    </source>
</evidence>
<comment type="caution">
    <text evidence="5">The sequence shown here is derived from an EMBL/GenBank/DDBJ whole genome shotgun (WGS) entry which is preliminary data.</text>
</comment>
<dbReference type="EMBL" id="WVUH01000550">
    <property type="protein sequence ID" value="MBO4210667.1"/>
    <property type="molecule type" value="Genomic_DNA"/>
</dbReference>
<protein>
    <submittedName>
        <fullName evidence="5">FAD-dependent oxidoreductase</fullName>
    </submittedName>
</protein>
<keyword evidence="3" id="KW-0274">FAD</keyword>
<dbReference type="Pfam" id="PF21274">
    <property type="entry name" value="Rng_hyd_C"/>
    <property type="match status" value="1"/>
</dbReference>
<dbReference type="InterPro" id="IPR050641">
    <property type="entry name" value="RIFMO-like"/>
</dbReference>
<dbReference type="SUPFAM" id="SSF51905">
    <property type="entry name" value="FAD/NAD(P)-binding domain"/>
    <property type="match status" value="1"/>
</dbReference>
<organism evidence="5 6">
    <name type="scientific">Micromonospora echinofusca</name>
    <dbReference type="NCBI Taxonomy" id="47858"/>
    <lineage>
        <taxon>Bacteria</taxon>
        <taxon>Bacillati</taxon>
        <taxon>Actinomycetota</taxon>
        <taxon>Actinomycetes</taxon>
        <taxon>Micromonosporales</taxon>
        <taxon>Micromonosporaceae</taxon>
        <taxon>Micromonospora</taxon>
    </lineage>
</organism>
<comment type="cofactor">
    <cofactor evidence="1">
        <name>FAD</name>
        <dbReference type="ChEBI" id="CHEBI:57692"/>
    </cofactor>
</comment>
<dbReference type="Proteomes" id="UP000823521">
    <property type="component" value="Unassembled WGS sequence"/>
</dbReference>
<sequence>MAIPNEKTASRSENPAIPEESEVVVVGAGPTGLLLAGDLAAAGVRTTVLERRTTESNLTRAFGVHARTLEQLDNRGLADELIAAGQIVRGLRLFDRIEVSFADLPSRYPYLLIVPQYEVERLLRRRAVEHGATIVRGAELTGLHQDPDGVDAEVAMADGTTTTVRARYLVGADGVRSRVREAVGLPFPGEAVLASMMLADVRLDTPPADTIAVAATGDALAFIAPFGDGWYRVMAWDRHHQRPDDAPLDLAEIREVTRRALGTDHGMRDPRWMSRFHSDERQVPAYRVGRVLLAGDAAHVHSPAGGQGLNTGLQDAANLGWKLAATVQGTAPAGLLDSYHAERHPVGRLVLRSSGALIRAAMLRPRPARVARNLAAGTALRIPAIRHRATGIISGLGIAYPGSHGDHRLVGRRAEDPAVAGAAADRLRAALRGGRFVLLTPSVPPADLADRLTVVTTPGPMMLVRPDGYLAAVSDDPDPAHRQAVLRSALKRWGGGAP</sequence>
<evidence type="ECO:0000256" key="1">
    <source>
        <dbReference type="ARBA" id="ARBA00001974"/>
    </source>
</evidence>